<dbReference type="Proteomes" id="UP000007394">
    <property type="component" value="Chromosome"/>
</dbReference>
<evidence type="ECO:0000313" key="2">
    <source>
        <dbReference type="Proteomes" id="UP000007394"/>
    </source>
</evidence>
<dbReference type="EMBL" id="CP003418">
    <property type="protein sequence ID" value="AFH48835.1"/>
    <property type="molecule type" value="Genomic_DNA"/>
</dbReference>
<sequence>MSSCEIRKYFAGVNNIFNYIQDERHLDDSAFMYAPVYGTMFYGGIPLNIEH</sequence>
<name>I0AIM8_IGNAJ</name>
<evidence type="ECO:0000313" key="1">
    <source>
        <dbReference type="EMBL" id="AFH48835.1"/>
    </source>
</evidence>
<dbReference type="HOGENOM" id="CLU_3099702_0_0_10"/>
<accession>I0AIM8</accession>
<protein>
    <submittedName>
        <fullName evidence="1">TonB-dependent receptor</fullName>
    </submittedName>
</protein>
<reference evidence="1 2" key="1">
    <citation type="journal article" date="2012" name="Front. Microbiol.">
        <title>Complete genome of Ignavibacterium album, a metabolically versatile, flagellated, facultative anaerobe from the phylum Chlorobi.</title>
        <authorList>
            <person name="Liu Z."/>
            <person name="Frigaard N.-U."/>
            <person name="Vogl K."/>
            <person name="Iino T."/>
            <person name="Ohkuma M."/>
            <person name="Overmann J."/>
            <person name="Bryant D.A."/>
        </authorList>
    </citation>
    <scope>NUCLEOTIDE SEQUENCE [LARGE SCALE GENOMIC DNA]</scope>
    <source>
        <strain evidence="2">DSM 19864 / JCM 16511 / NBRC 101810 / Mat9-16</strain>
    </source>
</reference>
<organism evidence="1 2">
    <name type="scientific">Ignavibacterium album (strain DSM 19864 / JCM 16511 / NBRC 101810 / Mat9-16)</name>
    <dbReference type="NCBI Taxonomy" id="945713"/>
    <lineage>
        <taxon>Bacteria</taxon>
        <taxon>Pseudomonadati</taxon>
        <taxon>Ignavibacteriota</taxon>
        <taxon>Ignavibacteria</taxon>
        <taxon>Ignavibacteriales</taxon>
        <taxon>Ignavibacteriaceae</taxon>
        <taxon>Ignavibacterium</taxon>
    </lineage>
</organism>
<gene>
    <name evidence="1" type="ordered locus">IALB_1124</name>
</gene>
<dbReference type="KEGG" id="ial:IALB_1124"/>
<proteinExistence type="predicted"/>
<dbReference type="AlphaFoldDB" id="I0AIM8"/>
<keyword evidence="2" id="KW-1185">Reference proteome</keyword>
<dbReference type="STRING" id="945713.IALB_1124"/>
<keyword evidence="1" id="KW-0675">Receptor</keyword>
<dbReference type="eggNOG" id="COG4771">
    <property type="taxonomic scope" value="Bacteria"/>
</dbReference>